<proteinExistence type="predicted"/>
<name>A0A059FDA4_9PROT</name>
<dbReference type="GO" id="GO:0055085">
    <property type="term" value="P:transmembrane transport"/>
    <property type="evidence" value="ECO:0007669"/>
    <property type="project" value="InterPro"/>
</dbReference>
<evidence type="ECO:0000256" key="1">
    <source>
        <dbReference type="SAM" id="MobiDB-lite"/>
    </source>
</evidence>
<dbReference type="Gene3D" id="3.30.1150.10">
    <property type="match status" value="1"/>
</dbReference>
<evidence type="ECO:0000259" key="3">
    <source>
        <dbReference type="Pfam" id="PF03544"/>
    </source>
</evidence>
<feature type="signal peptide" evidence="2">
    <location>
        <begin position="1"/>
        <end position="22"/>
    </location>
</feature>
<gene>
    <name evidence="4" type="ORF">HJA_09659</name>
</gene>
<sequence length="188" mass="19679">MRARQALIAAALLLAAGCTAPAPEASGTAGDPAMATDPDTPATPTSFEDREKAMTDAARSGPNTYARGCKALRAELDKTPLPESMQARVDESDVAKLGGPAHPPIAATGRVRLPDSLAALKQSAVCDLVFDIDETGTPRQPEARCSDPAFEAHALAALAEYRFEPYTLNGKALPVSGVIMPMEFCIND</sequence>
<dbReference type="PATRIC" id="fig|1280952.3.peg.1928"/>
<dbReference type="InterPro" id="IPR037682">
    <property type="entry name" value="TonB_C"/>
</dbReference>
<dbReference type="Pfam" id="PF03544">
    <property type="entry name" value="TonB_C"/>
    <property type="match status" value="1"/>
</dbReference>
<feature type="chain" id="PRO_5001577985" evidence="2">
    <location>
        <begin position="23"/>
        <end position="188"/>
    </location>
</feature>
<dbReference type="RefSeq" id="WP_035581459.1">
    <property type="nucleotide sequence ID" value="NZ_ARYJ01000005.1"/>
</dbReference>
<protein>
    <submittedName>
        <fullName evidence="4">TonB family protein</fullName>
    </submittedName>
</protein>
<dbReference type="STRING" id="1280952.HJA_09659"/>
<accession>A0A059FDA4</accession>
<keyword evidence="2" id="KW-0732">Signal</keyword>
<dbReference type="SUPFAM" id="SSF74653">
    <property type="entry name" value="TolA/TonB C-terminal domain"/>
    <property type="match status" value="1"/>
</dbReference>
<comment type="caution">
    <text evidence="4">The sequence shown here is derived from an EMBL/GenBank/DDBJ whole genome shotgun (WGS) entry which is preliminary data.</text>
</comment>
<evidence type="ECO:0000256" key="2">
    <source>
        <dbReference type="SAM" id="SignalP"/>
    </source>
</evidence>
<evidence type="ECO:0000313" key="5">
    <source>
        <dbReference type="Proteomes" id="UP000024816"/>
    </source>
</evidence>
<organism evidence="4 5">
    <name type="scientific">Hyphomonas jannaschiana VP2</name>
    <dbReference type="NCBI Taxonomy" id="1280952"/>
    <lineage>
        <taxon>Bacteria</taxon>
        <taxon>Pseudomonadati</taxon>
        <taxon>Pseudomonadota</taxon>
        <taxon>Alphaproteobacteria</taxon>
        <taxon>Hyphomonadales</taxon>
        <taxon>Hyphomonadaceae</taxon>
        <taxon>Hyphomonas</taxon>
    </lineage>
</organism>
<feature type="region of interest" description="Disordered" evidence="1">
    <location>
        <begin position="22"/>
        <end position="47"/>
    </location>
</feature>
<dbReference type="Proteomes" id="UP000024816">
    <property type="component" value="Unassembled WGS sequence"/>
</dbReference>
<feature type="domain" description="TonB C-terminal" evidence="3">
    <location>
        <begin position="113"/>
        <end position="184"/>
    </location>
</feature>
<keyword evidence="5" id="KW-1185">Reference proteome</keyword>
<dbReference type="AlphaFoldDB" id="A0A059FDA4"/>
<dbReference type="EMBL" id="ARYJ01000005">
    <property type="protein sequence ID" value="KCZ88625.1"/>
    <property type="molecule type" value="Genomic_DNA"/>
</dbReference>
<feature type="compositionally biased region" description="Low complexity" evidence="1">
    <location>
        <begin position="22"/>
        <end position="45"/>
    </location>
</feature>
<evidence type="ECO:0000313" key="4">
    <source>
        <dbReference type="EMBL" id="KCZ88625.1"/>
    </source>
</evidence>
<dbReference type="PROSITE" id="PS51257">
    <property type="entry name" value="PROKAR_LIPOPROTEIN"/>
    <property type="match status" value="1"/>
</dbReference>
<reference evidence="4 5" key="1">
    <citation type="journal article" date="2014" name="Antonie Van Leeuwenhoek">
        <title>Hyphomonas beringensis sp. nov. and Hyphomonas chukchiensis sp. nov., isolated from surface seawater of the Bering Sea and Chukchi Sea.</title>
        <authorList>
            <person name="Li C."/>
            <person name="Lai Q."/>
            <person name="Li G."/>
            <person name="Dong C."/>
            <person name="Wang J."/>
            <person name="Liao Y."/>
            <person name="Shao Z."/>
        </authorList>
    </citation>
    <scope>NUCLEOTIDE SEQUENCE [LARGE SCALE GENOMIC DNA]</scope>
    <source>
        <strain evidence="4 5">VP2</strain>
    </source>
</reference>